<dbReference type="InterPro" id="IPR024370">
    <property type="entry name" value="PBP_domain"/>
</dbReference>
<dbReference type="EMBL" id="QUAJ01000042">
    <property type="protein sequence ID" value="REI39496.1"/>
    <property type="molecule type" value="Genomic_DNA"/>
</dbReference>
<dbReference type="PROSITE" id="PS51257">
    <property type="entry name" value="PROKAR_LIPOPROTEIN"/>
    <property type="match status" value="1"/>
</dbReference>
<dbReference type="Gene3D" id="3.40.190.10">
    <property type="entry name" value="Periplasmic binding protein-like II"/>
    <property type="match status" value="2"/>
</dbReference>
<protein>
    <submittedName>
        <fullName evidence="3">Phosphate ABC transporter substrate-binding protein</fullName>
    </submittedName>
</protein>
<dbReference type="InterPro" id="IPR050811">
    <property type="entry name" value="Phosphate_ABC_transporter"/>
</dbReference>
<name>A0ABX9KD98_9FUSO</name>
<keyword evidence="1" id="KW-0732">Signal</keyword>
<dbReference type="Proteomes" id="UP000263486">
    <property type="component" value="Unassembled WGS sequence"/>
</dbReference>
<evidence type="ECO:0000259" key="2">
    <source>
        <dbReference type="Pfam" id="PF12849"/>
    </source>
</evidence>
<evidence type="ECO:0000256" key="1">
    <source>
        <dbReference type="ARBA" id="ARBA00022729"/>
    </source>
</evidence>
<dbReference type="PANTHER" id="PTHR30570">
    <property type="entry name" value="PERIPLASMIC PHOSPHATE BINDING COMPONENT OF PHOSPHATE ABC TRANSPORTER"/>
    <property type="match status" value="1"/>
</dbReference>
<feature type="domain" description="PBP" evidence="2">
    <location>
        <begin position="24"/>
        <end position="253"/>
    </location>
</feature>
<organism evidence="3 4">
    <name type="scientific">Psychrilyobacter piezotolerans</name>
    <dbReference type="NCBI Taxonomy" id="2293438"/>
    <lineage>
        <taxon>Bacteria</taxon>
        <taxon>Fusobacteriati</taxon>
        <taxon>Fusobacteriota</taxon>
        <taxon>Fusobacteriia</taxon>
        <taxon>Fusobacteriales</taxon>
        <taxon>Fusobacteriaceae</taxon>
        <taxon>Psychrilyobacter</taxon>
    </lineage>
</organism>
<keyword evidence="4" id="KW-1185">Reference proteome</keyword>
<comment type="caution">
    <text evidence="3">The sequence shown here is derived from an EMBL/GenBank/DDBJ whole genome shotgun (WGS) entry which is preliminary data.</text>
</comment>
<dbReference type="SUPFAM" id="SSF53850">
    <property type="entry name" value="Periplasmic binding protein-like II"/>
    <property type="match status" value="1"/>
</dbReference>
<evidence type="ECO:0000313" key="3">
    <source>
        <dbReference type="EMBL" id="REI39496.1"/>
    </source>
</evidence>
<gene>
    <name evidence="3" type="ORF">DYH56_14590</name>
</gene>
<dbReference type="CDD" id="cd13653">
    <property type="entry name" value="PBP2_phosphate_like_1"/>
    <property type="match status" value="1"/>
</dbReference>
<dbReference type="RefSeq" id="WP_114643603.1">
    <property type="nucleotide sequence ID" value="NZ_JAACIO010000040.1"/>
</dbReference>
<evidence type="ECO:0000313" key="4">
    <source>
        <dbReference type="Proteomes" id="UP000263486"/>
    </source>
</evidence>
<dbReference type="PANTHER" id="PTHR30570:SF1">
    <property type="entry name" value="PHOSPHATE-BINDING PROTEIN PSTS"/>
    <property type="match status" value="1"/>
</dbReference>
<dbReference type="Pfam" id="PF12849">
    <property type="entry name" value="PBP_like_2"/>
    <property type="match status" value="1"/>
</dbReference>
<accession>A0ABX9KD98</accession>
<proteinExistence type="predicted"/>
<reference evidence="3 4" key="1">
    <citation type="submission" date="2018-08" db="EMBL/GenBank/DDBJ databases">
        <title>Draft genome sequence of Psychrilyobacter sp. strain SD5 isolated from Black Sea water.</title>
        <authorList>
            <person name="Yadav S."/>
            <person name="Villanueva L."/>
            <person name="Damste J.S.S."/>
        </authorList>
    </citation>
    <scope>NUCLEOTIDE SEQUENCE [LARGE SCALE GENOMIC DNA]</scope>
    <source>
        <strain evidence="3 4">SD5</strain>
    </source>
</reference>
<sequence length="284" mass="31105">MKKIMIGLTLLLLMGCGKEFKNDINFTGSSTLAPVINKIGEELSQNKTWDKVKKDLPKKNIELNVTSGGSGLGVKSLIEGTSDFGMVSREVSENEKKKIKDYKEFKLGTDALTISVNPQSPILTLTDDISYEQLRNIFSGNYKYWDDLDSSLEHKEIIVVTRDLSGGAHKVFQKIVMGDEDVKDDVIQAPSMGALTQKIITNKYTIGYVSFGLANQNKGKVVPLKVNGVLPTKENIINGSYKISRPLLLIASGNLSDTETIFLNLATSNNGLKVVESLGFIPGK</sequence>